<dbReference type="PANTHER" id="PTHR31206:SF1">
    <property type="entry name" value="LP10445P"/>
    <property type="match status" value="1"/>
</dbReference>
<name>A0A0U2KDQ9_9MAXI</name>
<dbReference type="InterPro" id="IPR028260">
    <property type="entry name" value="FAM177"/>
</dbReference>
<dbReference type="EMBL" id="KT754992">
    <property type="protein sequence ID" value="ALS04826.1"/>
    <property type="molecule type" value="mRNA"/>
</dbReference>
<accession>A0A0U2KDQ9</accession>
<organism evidence="2">
    <name type="scientific">Pseudodiaptomus poplesia</name>
    <dbReference type="NCBI Taxonomy" id="213370"/>
    <lineage>
        <taxon>Eukaryota</taxon>
        <taxon>Metazoa</taxon>
        <taxon>Ecdysozoa</taxon>
        <taxon>Arthropoda</taxon>
        <taxon>Crustacea</taxon>
        <taxon>Multicrustacea</taxon>
        <taxon>Hexanauplia</taxon>
        <taxon>Copepoda</taxon>
        <taxon>Calanoida</taxon>
        <taxon>Pseudodiaptomidae</taxon>
        <taxon>Pseudodiaptomus</taxon>
    </lineage>
</organism>
<feature type="compositionally biased region" description="Basic and acidic residues" evidence="1">
    <location>
        <begin position="128"/>
        <end position="140"/>
    </location>
</feature>
<evidence type="ECO:0000313" key="2">
    <source>
        <dbReference type="EMBL" id="ALS04826.1"/>
    </source>
</evidence>
<dbReference type="Pfam" id="PF14774">
    <property type="entry name" value="FAM177"/>
    <property type="match status" value="1"/>
</dbReference>
<feature type="region of interest" description="Disordered" evidence="1">
    <location>
        <begin position="1"/>
        <end position="43"/>
    </location>
</feature>
<dbReference type="PANTHER" id="PTHR31206">
    <property type="entry name" value="LP10445P"/>
    <property type="match status" value="1"/>
</dbReference>
<feature type="compositionally biased region" description="Low complexity" evidence="1">
    <location>
        <begin position="154"/>
        <end position="166"/>
    </location>
</feature>
<feature type="region of interest" description="Disordered" evidence="1">
    <location>
        <begin position="128"/>
        <end position="166"/>
    </location>
</feature>
<dbReference type="AlphaFoldDB" id="A0A0U2KDQ9"/>
<feature type="compositionally biased region" description="Basic and acidic residues" evidence="1">
    <location>
        <begin position="1"/>
        <end position="12"/>
    </location>
</feature>
<reference evidence="2" key="1">
    <citation type="journal article" date="2015" name="Sci. Rep.">
        <title>Spliced leader RNA trans-splicing discovered in copepods.</title>
        <authorList>
            <person name="Yang F."/>
            <person name="Xu D."/>
            <person name="Zhuang Y."/>
            <person name="Yi X."/>
            <person name="Huang Y."/>
            <person name="Chen H."/>
            <person name="Lin S."/>
            <person name="Campbell D.A."/>
            <person name="Sturm N.R."/>
            <person name="Liu G."/>
            <person name="Zhang H."/>
        </authorList>
    </citation>
    <scope>NUCLEOTIDE SEQUENCE</scope>
</reference>
<protein>
    <submittedName>
        <fullName evidence="2">Protein FAM177A1-like protein</fullName>
    </submittedName>
</protein>
<proteinExistence type="evidence at transcript level"/>
<sequence>MTEMDKSPDHENPSLNDYVKNPSDVAEDTASQLPSRKKPPKRVLHFSDGILEEYSSEDEEEGKSSVEDQKAVVDPKTLRMLPWLLWLTLTAGTRFVSACDTAGEKLAWWLGITSPKYYYEIQEAEKMKEEERERKEKEDIEMAGWKGTSEAEGSTVVSPPSTSSTN</sequence>
<evidence type="ECO:0000256" key="1">
    <source>
        <dbReference type="SAM" id="MobiDB-lite"/>
    </source>
</evidence>